<evidence type="ECO:0000313" key="17">
    <source>
        <dbReference type="Proteomes" id="UP001172082"/>
    </source>
</evidence>
<evidence type="ECO:0000256" key="10">
    <source>
        <dbReference type="ARBA" id="ARBA00023002"/>
    </source>
</evidence>
<sequence>MEPVAQKTVKNKGSKKLFDNPILEKLSRTHIAVPIAILTLAAVGLLYWGINNSLISILTAVVLFFVGVITFSLVEYLVHRYLFHMEPNSEFKEKVQYSVHGVHHEYPKDKDRLAMPPLMSAAISTILFFIFKLLMGNFVFGFLPGFLVGYCTYLGVHYVVHAYQPPKNFFKVLWVHHGIHHYKDHERAFGVSSPLWDYVFGTMPK</sequence>
<dbReference type="InterPro" id="IPR014430">
    <property type="entry name" value="Scs7"/>
</dbReference>
<evidence type="ECO:0000256" key="8">
    <source>
        <dbReference type="ARBA" id="ARBA00022833"/>
    </source>
</evidence>
<evidence type="ECO:0000256" key="11">
    <source>
        <dbReference type="ARBA" id="ARBA00023098"/>
    </source>
</evidence>
<keyword evidence="4 14" id="KW-0812">Transmembrane</keyword>
<keyword evidence="8" id="KW-0862">Zinc</keyword>
<evidence type="ECO:0000313" key="16">
    <source>
        <dbReference type="EMBL" id="MDN5204088.1"/>
    </source>
</evidence>
<evidence type="ECO:0000256" key="5">
    <source>
        <dbReference type="ARBA" id="ARBA00022723"/>
    </source>
</evidence>
<keyword evidence="3" id="KW-0444">Lipid biosynthesis</keyword>
<evidence type="ECO:0000256" key="7">
    <source>
        <dbReference type="ARBA" id="ARBA00022832"/>
    </source>
</evidence>
<dbReference type="RefSeq" id="WP_346754111.1">
    <property type="nucleotide sequence ID" value="NZ_JAUJEA010000009.1"/>
</dbReference>
<keyword evidence="17" id="KW-1185">Reference proteome</keyword>
<evidence type="ECO:0000256" key="6">
    <source>
        <dbReference type="ARBA" id="ARBA00022824"/>
    </source>
</evidence>
<evidence type="ECO:0000256" key="12">
    <source>
        <dbReference type="ARBA" id="ARBA00023136"/>
    </source>
</evidence>
<organism evidence="16 17">
    <name type="scientific">Splendidivirga corallicola</name>
    <dbReference type="NCBI Taxonomy" id="3051826"/>
    <lineage>
        <taxon>Bacteria</taxon>
        <taxon>Pseudomonadati</taxon>
        <taxon>Bacteroidota</taxon>
        <taxon>Cytophagia</taxon>
        <taxon>Cytophagales</taxon>
        <taxon>Splendidivirgaceae</taxon>
        <taxon>Splendidivirga</taxon>
    </lineage>
</organism>
<keyword evidence="7" id="KW-0276">Fatty acid metabolism</keyword>
<feature type="domain" description="Fatty acid hydroxylase" evidence="15">
    <location>
        <begin position="64"/>
        <end position="202"/>
    </location>
</feature>
<protein>
    <submittedName>
        <fullName evidence="16">Sterol desaturase family protein</fullName>
    </submittedName>
</protein>
<feature type="transmembrane region" description="Helical" evidence="14">
    <location>
        <begin position="56"/>
        <end position="78"/>
    </location>
</feature>
<keyword evidence="10" id="KW-0560">Oxidoreductase</keyword>
<name>A0ABT8KUN9_9BACT</name>
<evidence type="ECO:0000256" key="13">
    <source>
        <dbReference type="ARBA" id="ARBA00023160"/>
    </source>
</evidence>
<evidence type="ECO:0000259" key="15">
    <source>
        <dbReference type="Pfam" id="PF04116"/>
    </source>
</evidence>
<comment type="caution">
    <text evidence="16">The sequence shown here is derived from an EMBL/GenBank/DDBJ whole genome shotgun (WGS) entry which is preliminary data.</text>
</comment>
<keyword evidence="6" id="KW-0256">Endoplasmic reticulum</keyword>
<evidence type="ECO:0000256" key="9">
    <source>
        <dbReference type="ARBA" id="ARBA00022989"/>
    </source>
</evidence>
<keyword evidence="9 14" id="KW-1133">Transmembrane helix</keyword>
<dbReference type="PANTHER" id="PTHR12863:SF1">
    <property type="entry name" value="FATTY ACID 2-HYDROXYLASE"/>
    <property type="match status" value="1"/>
</dbReference>
<dbReference type="Proteomes" id="UP001172082">
    <property type="component" value="Unassembled WGS sequence"/>
</dbReference>
<comment type="cofactor">
    <cofactor evidence="1">
        <name>Zn(2+)</name>
        <dbReference type="ChEBI" id="CHEBI:29105"/>
    </cofactor>
</comment>
<keyword evidence="13" id="KW-0275">Fatty acid biosynthesis</keyword>
<keyword evidence="5" id="KW-0479">Metal-binding</keyword>
<feature type="transmembrane region" description="Helical" evidence="14">
    <location>
        <begin position="113"/>
        <end position="131"/>
    </location>
</feature>
<feature type="transmembrane region" description="Helical" evidence="14">
    <location>
        <begin position="137"/>
        <end position="160"/>
    </location>
</feature>
<reference evidence="16" key="1">
    <citation type="submission" date="2023-06" db="EMBL/GenBank/DDBJ databases">
        <title>Genomic of Parafulvivirga corallium.</title>
        <authorList>
            <person name="Wang G."/>
        </authorList>
    </citation>
    <scope>NUCLEOTIDE SEQUENCE</scope>
    <source>
        <strain evidence="16">BMA10</strain>
    </source>
</reference>
<proteinExistence type="predicted"/>
<accession>A0ABT8KUN9</accession>
<dbReference type="InterPro" id="IPR006694">
    <property type="entry name" value="Fatty_acid_hydroxylase"/>
</dbReference>
<dbReference type="PANTHER" id="PTHR12863">
    <property type="entry name" value="FATTY ACID HYDROXYLASE"/>
    <property type="match status" value="1"/>
</dbReference>
<dbReference type="Pfam" id="PF04116">
    <property type="entry name" value="FA_hydroxylase"/>
    <property type="match status" value="1"/>
</dbReference>
<gene>
    <name evidence="16" type="ORF">QQ008_22035</name>
</gene>
<comment type="subcellular location">
    <subcellularLocation>
        <location evidence="2">Endoplasmic reticulum membrane</location>
        <topology evidence="2">Multi-pass membrane protein</topology>
    </subcellularLocation>
</comment>
<dbReference type="EMBL" id="JAUJEA010000009">
    <property type="protein sequence ID" value="MDN5204088.1"/>
    <property type="molecule type" value="Genomic_DNA"/>
</dbReference>
<keyword evidence="12 14" id="KW-0472">Membrane</keyword>
<feature type="transmembrane region" description="Helical" evidence="14">
    <location>
        <begin position="31"/>
        <end position="50"/>
    </location>
</feature>
<keyword evidence="11" id="KW-0443">Lipid metabolism</keyword>
<evidence type="ECO:0000256" key="2">
    <source>
        <dbReference type="ARBA" id="ARBA00004477"/>
    </source>
</evidence>
<evidence type="ECO:0000256" key="1">
    <source>
        <dbReference type="ARBA" id="ARBA00001947"/>
    </source>
</evidence>
<evidence type="ECO:0000256" key="3">
    <source>
        <dbReference type="ARBA" id="ARBA00022516"/>
    </source>
</evidence>
<evidence type="ECO:0000256" key="14">
    <source>
        <dbReference type="SAM" id="Phobius"/>
    </source>
</evidence>
<evidence type="ECO:0000256" key="4">
    <source>
        <dbReference type="ARBA" id="ARBA00022692"/>
    </source>
</evidence>